<keyword evidence="4" id="KW-1185">Reference proteome</keyword>
<organism evidence="3 4">
    <name type="scientific">Talaromyces atroroseus</name>
    <dbReference type="NCBI Taxonomy" id="1441469"/>
    <lineage>
        <taxon>Eukaryota</taxon>
        <taxon>Fungi</taxon>
        <taxon>Dikarya</taxon>
        <taxon>Ascomycota</taxon>
        <taxon>Pezizomycotina</taxon>
        <taxon>Eurotiomycetes</taxon>
        <taxon>Eurotiomycetidae</taxon>
        <taxon>Eurotiales</taxon>
        <taxon>Trichocomaceae</taxon>
        <taxon>Talaromyces</taxon>
        <taxon>Talaromyces sect. Trachyspermi</taxon>
    </lineage>
</organism>
<dbReference type="RefSeq" id="XP_020121562.1">
    <property type="nucleotide sequence ID" value="XM_020265561.1"/>
</dbReference>
<name>A0A225AJ06_TALAT</name>
<dbReference type="GeneID" id="31003033"/>
<feature type="region of interest" description="Disordered" evidence="1">
    <location>
        <begin position="49"/>
        <end position="75"/>
    </location>
</feature>
<proteinExistence type="predicted"/>
<comment type="caution">
    <text evidence="3">The sequence shown here is derived from an EMBL/GenBank/DDBJ whole genome shotgun (WGS) entry which is preliminary data.</text>
</comment>
<evidence type="ECO:0000313" key="3">
    <source>
        <dbReference type="EMBL" id="OKL61441.1"/>
    </source>
</evidence>
<gene>
    <name evidence="3" type="ORF">UA08_03278</name>
</gene>
<evidence type="ECO:0000256" key="2">
    <source>
        <dbReference type="SAM" id="SignalP"/>
    </source>
</evidence>
<dbReference type="Proteomes" id="UP000214365">
    <property type="component" value="Unassembled WGS sequence"/>
</dbReference>
<reference evidence="3 4" key="1">
    <citation type="submission" date="2015-06" db="EMBL/GenBank/DDBJ databases">
        <title>Talaromyces atroroseus IBT 11181 draft genome.</title>
        <authorList>
            <person name="Rasmussen K.B."/>
            <person name="Rasmussen S."/>
            <person name="Petersen B."/>
            <person name="Sicheritz-Ponten T."/>
            <person name="Mortensen U.H."/>
            <person name="Thrane U."/>
        </authorList>
    </citation>
    <scope>NUCLEOTIDE SEQUENCE [LARGE SCALE GENOMIC DNA]</scope>
    <source>
        <strain evidence="3 4">IBT 11181</strain>
    </source>
</reference>
<protein>
    <submittedName>
        <fullName evidence="3">Uncharacterized protein</fullName>
    </submittedName>
</protein>
<feature type="signal peptide" evidence="2">
    <location>
        <begin position="1"/>
        <end position="23"/>
    </location>
</feature>
<evidence type="ECO:0000256" key="1">
    <source>
        <dbReference type="SAM" id="MobiDB-lite"/>
    </source>
</evidence>
<keyword evidence="2" id="KW-0732">Signal</keyword>
<sequence length="124" mass="12891">MYFRIQSAFLVTLLVFLTGSVNALPKDTNPATTPAPRSDINHGEMRVMTQVSHPKPATRSTSWADSEAGDSKWTATATQTAATVTVTKTATSTASATTSATAVALDVLSTVSSLLNGLAGLFES</sequence>
<feature type="chain" id="PRO_5013279578" evidence="2">
    <location>
        <begin position="24"/>
        <end position="124"/>
    </location>
</feature>
<dbReference type="AlphaFoldDB" id="A0A225AJ06"/>
<accession>A0A225AJ06</accession>
<dbReference type="EMBL" id="LFMY01000004">
    <property type="protein sequence ID" value="OKL61441.1"/>
    <property type="molecule type" value="Genomic_DNA"/>
</dbReference>
<evidence type="ECO:0000313" key="4">
    <source>
        <dbReference type="Proteomes" id="UP000214365"/>
    </source>
</evidence>